<dbReference type="EMBL" id="KZ293710">
    <property type="protein sequence ID" value="PBK83042.1"/>
    <property type="molecule type" value="Genomic_DNA"/>
</dbReference>
<keyword evidence="3" id="KW-1185">Reference proteome</keyword>
<name>A0A2H3CV19_ARMGA</name>
<reference evidence="3" key="1">
    <citation type="journal article" date="2017" name="Nat. Ecol. Evol.">
        <title>Genome expansion and lineage-specific genetic innovations in the forest pathogenic fungi Armillaria.</title>
        <authorList>
            <person name="Sipos G."/>
            <person name="Prasanna A.N."/>
            <person name="Walter M.C."/>
            <person name="O'Connor E."/>
            <person name="Balint B."/>
            <person name="Krizsan K."/>
            <person name="Kiss B."/>
            <person name="Hess J."/>
            <person name="Varga T."/>
            <person name="Slot J."/>
            <person name="Riley R."/>
            <person name="Boka B."/>
            <person name="Rigling D."/>
            <person name="Barry K."/>
            <person name="Lee J."/>
            <person name="Mihaltcheva S."/>
            <person name="LaButti K."/>
            <person name="Lipzen A."/>
            <person name="Waldron R."/>
            <person name="Moloney N.M."/>
            <person name="Sperisen C."/>
            <person name="Kredics L."/>
            <person name="Vagvoelgyi C."/>
            <person name="Patrignani A."/>
            <person name="Fitzpatrick D."/>
            <person name="Nagy I."/>
            <person name="Doyle S."/>
            <person name="Anderson J.B."/>
            <person name="Grigoriev I.V."/>
            <person name="Gueldener U."/>
            <person name="Muensterkoetter M."/>
            <person name="Nagy L.G."/>
        </authorList>
    </citation>
    <scope>NUCLEOTIDE SEQUENCE [LARGE SCALE GENOMIC DNA]</scope>
    <source>
        <strain evidence="3">Ar21-2</strain>
    </source>
</reference>
<feature type="compositionally biased region" description="Acidic residues" evidence="1">
    <location>
        <begin position="446"/>
        <end position="464"/>
    </location>
</feature>
<feature type="region of interest" description="Disordered" evidence="1">
    <location>
        <begin position="255"/>
        <end position="304"/>
    </location>
</feature>
<feature type="compositionally biased region" description="Polar residues" evidence="1">
    <location>
        <begin position="57"/>
        <end position="72"/>
    </location>
</feature>
<dbReference type="InParanoid" id="A0A2H3CV19"/>
<evidence type="ECO:0000256" key="1">
    <source>
        <dbReference type="SAM" id="MobiDB-lite"/>
    </source>
</evidence>
<dbReference type="Proteomes" id="UP000217790">
    <property type="component" value="Unassembled WGS sequence"/>
</dbReference>
<organism evidence="2 3">
    <name type="scientific">Armillaria gallica</name>
    <name type="common">Bulbous honey fungus</name>
    <name type="synonym">Armillaria bulbosa</name>
    <dbReference type="NCBI Taxonomy" id="47427"/>
    <lineage>
        <taxon>Eukaryota</taxon>
        <taxon>Fungi</taxon>
        <taxon>Dikarya</taxon>
        <taxon>Basidiomycota</taxon>
        <taxon>Agaricomycotina</taxon>
        <taxon>Agaricomycetes</taxon>
        <taxon>Agaricomycetidae</taxon>
        <taxon>Agaricales</taxon>
        <taxon>Marasmiineae</taxon>
        <taxon>Physalacriaceae</taxon>
        <taxon>Armillaria</taxon>
    </lineage>
</organism>
<proteinExistence type="predicted"/>
<evidence type="ECO:0000313" key="3">
    <source>
        <dbReference type="Proteomes" id="UP000217790"/>
    </source>
</evidence>
<accession>A0A2H3CV19</accession>
<feature type="compositionally biased region" description="Low complexity" evidence="1">
    <location>
        <begin position="73"/>
        <end position="82"/>
    </location>
</feature>
<protein>
    <submittedName>
        <fullName evidence="2">Uncharacterized protein</fullName>
    </submittedName>
</protein>
<evidence type="ECO:0000313" key="2">
    <source>
        <dbReference type="EMBL" id="PBK83042.1"/>
    </source>
</evidence>
<dbReference type="OrthoDB" id="3053093at2759"/>
<gene>
    <name evidence="2" type="ORF">ARMGADRAFT_1089791</name>
</gene>
<feature type="region of interest" description="Disordered" evidence="1">
    <location>
        <begin position="51"/>
        <end position="86"/>
    </location>
</feature>
<sequence length="479" mass="50907">MPTPSKTTTPVPSSTEAQVIESSMAKCVPPPQNVGSSMPCIDLLAASPKAPVPLTPDSGTSKGQVTQLPANNTTRVQQQTTQRKVKPMPITAATANVAFPPDPTSLLHQKPGTSFRFGPPAHTTGSEMSLKSSSSHLLMVDAATWPLVNPGPNPADEGTDDEEEQVQGDLVEDSHIEDEIAGTDGEDGDIQSQAEEDAQAVMALQVLLLPTWLNAFDMSPRFHSLVAPPSQSQDLRRSVCSNTSPVNHNAAYLKMAQSSKSDVKKKKKDSKSKDKALEVAVPHKRTRDDDDGSQAVDKPAVKKLKSKDIKTADDKVVCATLAVRKHGPGPTRPPAVTLGIGGGGFGEKVPSTAKAIKDGLKSIGVLEVEEDFGAFVKVDGRYWNKEVAPFVETLNVFEGALDTLAQHADSIEDIVINYMASTNTLTQLNGLRVQARRLHKCANFDDNAEDGGEGDEDEAPDDVAEGVSGPSKKKKGKSG</sequence>
<feature type="region of interest" description="Disordered" evidence="1">
    <location>
        <begin position="445"/>
        <end position="479"/>
    </location>
</feature>
<dbReference type="AlphaFoldDB" id="A0A2H3CV19"/>